<name>A0A1Y3PKJ7_9BACI</name>
<comment type="caution">
    <text evidence="8">The sequence shown here is derived from an EMBL/GenBank/DDBJ whole genome shotgun (WGS) entry which is preliminary data.</text>
</comment>
<evidence type="ECO:0000256" key="4">
    <source>
        <dbReference type="ARBA" id="ARBA00022989"/>
    </source>
</evidence>
<comment type="cofactor">
    <cofactor evidence="6">
        <name>Mg(2+)</name>
        <dbReference type="ChEBI" id="CHEBI:18420"/>
    </cofactor>
</comment>
<keyword evidence="2" id="KW-0808">Transferase</keyword>
<dbReference type="GO" id="GO:0016020">
    <property type="term" value="C:membrane"/>
    <property type="evidence" value="ECO:0007669"/>
    <property type="project" value="UniProtKB-SubCell"/>
</dbReference>
<keyword evidence="4 7" id="KW-1133">Transmembrane helix</keyword>
<evidence type="ECO:0000256" key="3">
    <source>
        <dbReference type="ARBA" id="ARBA00022692"/>
    </source>
</evidence>
<keyword evidence="5 7" id="KW-0472">Membrane</keyword>
<feature type="transmembrane region" description="Helical" evidence="7">
    <location>
        <begin position="121"/>
        <end position="139"/>
    </location>
</feature>
<reference evidence="9" key="1">
    <citation type="submission" date="2016-06" db="EMBL/GenBank/DDBJ databases">
        <authorList>
            <person name="Nascimento L."/>
            <person name="Pereira R.V."/>
            <person name="Martins L.F."/>
            <person name="Quaggio R.B."/>
            <person name="Silva A.M."/>
            <person name="Setubal J.C."/>
        </authorList>
    </citation>
    <scope>NUCLEOTIDE SEQUENCE [LARGE SCALE GENOMIC DNA]</scope>
</reference>
<feature type="transmembrane region" description="Helical" evidence="7">
    <location>
        <begin position="47"/>
        <end position="69"/>
    </location>
</feature>
<evidence type="ECO:0000256" key="5">
    <source>
        <dbReference type="ARBA" id="ARBA00023136"/>
    </source>
</evidence>
<evidence type="ECO:0000256" key="1">
    <source>
        <dbReference type="ARBA" id="ARBA00004141"/>
    </source>
</evidence>
<feature type="binding site" evidence="6">
    <location>
        <position position="160"/>
    </location>
    <ligand>
        <name>Mg(2+)</name>
        <dbReference type="ChEBI" id="CHEBI:18420"/>
    </ligand>
</feature>
<gene>
    <name evidence="8" type="ORF">BAA01_07835</name>
</gene>
<sequence>MFVKGICLLLWGILGFGGVKLIYPLFERFLADISSVQVNYQGRKTPTGTGLLVYFVCFAIGGYQWLFSAETSREFLPWLLLGSTIAAFAGWLDDQHGEQQIKGLRGHVAAFWRQGRLTTGFLKAVVLSIAGGLVALPLSQGFWHWFFQTNLLILSVNTLNLLDVRPGRAVKGFLFSISAVAPFSVVGWQQWDIWMPYLGAVLAVSRFDLQARSMLGDAGSNLLGMVFGLWLLTTQPEWVKAFFLCLFLGLHSLAEVGSISRVIERVPFLRWVDGWGRQN</sequence>
<keyword evidence="6" id="KW-0479">Metal-binding</keyword>
<evidence type="ECO:0000313" key="8">
    <source>
        <dbReference type="EMBL" id="OUM84829.1"/>
    </source>
</evidence>
<dbReference type="AlphaFoldDB" id="A0A1Y3PKJ7"/>
<proteinExistence type="predicted"/>
<evidence type="ECO:0008006" key="10">
    <source>
        <dbReference type="Google" id="ProtNLM"/>
    </source>
</evidence>
<evidence type="ECO:0000256" key="2">
    <source>
        <dbReference type="ARBA" id="ARBA00022679"/>
    </source>
</evidence>
<feature type="binding site" evidence="6">
    <location>
        <position position="217"/>
    </location>
    <ligand>
        <name>Mg(2+)</name>
        <dbReference type="ChEBI" id="CHEBI:18420"/>
    </ligand>
</feature>
<evidence type="ECO:0000256" key="7">
    <source>
        <dbReference type="SAM" id="Phobius"/>
    </source>
</evidence>
<protein>
    <recommendedName>
        <fullName evidence="10">Glycosyl transferase family 4</fullName>
    </recommendedName>
</protein>
<evidence type="ECO:0000256" key="6">
    <source>
        <dbReference type="PIRSR" id="PIRSR600715-1"/>
    </source>
</evidence>
<accession>A0A1Y3PKJ7</accession>
<organism evidence="8 9">
    <name type="scientific">Bacillus thermozeamaize</name>
    <dbReference type="NCBI Taxonomy" id="230954"/>
    <lineage>
        <taxon>Bacteria</taxon>
        <taxon>Bacillati</taxon>
        <taxon>Bacillota</taxon>
        <taxon>Bacilli</taxon>
        <taxon>Bacillales</taxon>
        <taxon>Bacillaceae</taxon>
        <taxon>Bacillus</taxon>
    </lineage>
</organism>
<feature type="transmembrane region" description="Helical" evidence="7">
    <location>
        <begin position="6"/>
        <end position="26"/>
    </location>
</feature>
<dbReference type="InterPro" id="IPR000715">
    <property type="entry name" value="Glycosyl_transferase_4"/>
</dbReference>
<dbReference type="Pfam" id="PF00953">
    <property type="entry name" value="Glycos_transf_4"/>
    <property type="match status" value="1"/>
</dbReference>
<feature type="transmembrane region" description="Helical" evidence="7">
    <location>
        <begin position="75"/>
        <end position="92"/>
    </location>
</feature>
<keyword evidence="6" id="KW-0460">Magnesium</keyword>
<keyword evidence="3 7" id="KW-0812">Transmembrane</keyword>
<evidence type="ECO:0000313" key="9">
    <source>
        <dbReference type="Proteomes" id="UP000196475"/>
    </source>
</evidence>
<dbReference type="Proteomes" id="UP000196475">
    <property type="component" value="Unassembled WGS sequence"/>
</dbReference>
<dbReference type="GO" id="GO:0016780">
    <property type="term" value="F:phosphotransferase activity, for other substituted phosphate groups"/>
    <property type="evidence" value="ECO:0007669"/>
    <property type="project" value="InterPro"/>
</dbReference>
<dbReference type="EMBL" id="LZRT01000120">
    <property type="protein sequence ID" value="OUM84829.1"/>
    <property type="molecule type" value="Genomic_DNA"/>
</dbReference>
<comment type="subcellular location">
    <subcellularLocation>
        <location evidence="1">Membrane</location>
        <topology evidence="1">Multi-pass membrane protein</topology>
    </subcellularLocation>
</comment>